<organism evidence="1 2">
    <name type="scientific">Trypanosoma cruzi marinkellei</name>
    <dbReference type="NCBI Taxonomy" id="85056"/>
    <lineage>
        <taxon>Eukaryota</taxon>
        <taxon>Discoba</taxon>
        <taxon>Euglenozoa</taxon>
        <taxon>Kinetoplastea</taxon>
        <taxon>Metakinetoplastina</taxon>
        <taxon>Trypanosomatida</taxon>
        <taxon>Trypanosomatidae</taxon>
        <taxon>Trypanosoma</taxon>
        <taxon>Schizotrypanum</taxon>
    </lineage>
</organism>
<dbReference type="AlphaFoldDB" id="K2N5W7"/>
<comment type="caution">
    <text evidence="1">The sequence shown here is derived from an EMBL/GenBank/DDBJ whole genome shotgun (WGS) entry which is preliminary data.</text>
</comment>
<accession>K2N5W7</accession>
<proteinExistence type="predicted"/>
<reference evidence="1 2" key="1">
    <citation type="journal article" date="2012" name="BMC Genomics">
        <title>Comparative genomic analysis of human infective Trypanosoma cruzi lineages with the bat-restricted subspecies T. cruzi marinkellei.</title>
        <authorList>
            <person name="Franzen O."/>
            <person name="Talavera-Lopez C."/>
            <person name="Ochaya S."/>
            <person name="Butler C.E."/>
            <person name="Messenger L.A."/>
            <person name="Lewis M.D."/>
            <person name="Llewellyn M.S."/>
            <person name="Marinkelle C.J."/>
            <person name="Tyler K.M."/>
            <person name="Miles M.A."/>
            <person name="Andersson B."/>
        </authorList>
    </citation>
    <scope>NUCLEOTIDE SEQUENCE [LARGE SCALE GENOMIC DNA]</scope>
    <source>
        <strain evidence="1 2">B7</strain>
    </source>
</reference>
<dbReference type="OrthoDB" id="246215at2759"/>
<sequence length="332" mass="37246">MMPCRADCGFHENEVVEAQFEGWNSCTATQEDPAAEEECLDIDYAAEIEESSRYVFSQRPYYRNTAVAVDGGDDDEDGEFCGVSEEEQEQQQVRELQSHVFVTRGERVQQQDDTLSLSDRRASLFLLMGEARRRHLALLSRHGASEGSVKEAIRQWRTFARRFLDELDRLGHEHARRMLSNMFLFELPGTSCNLFDSGARARELIRNRENVLQELRERNQLFLTAEANSPPMNTSPCVSEASEGEELEMFPTTADSLSLMAMAQLNDPAFAKFQESKGVELCEIFSFSLDTSLKSGEGASSSDCSSDTDEYADACCSPPSTTGDLWLSAPCR</sequence>
<evidence type="ECO:0000313" key="2">
    <source>
        <dbReference type="Proteomes" id="UP000007350"/>
    </source>
</evidence>
<evidence type="ECO:0000313" key="1">
    <source>
        <dbReference type="EMBL" id="EKF33379.1"/>
    </source>
</evidence>
<dbReference type="Proteomes" id="UP000007350">
    <property type="component" value="Unassembled WGS sequence"/>
</dbReference>
<protein>
    <submittedName>
        <fullName evidence="1">Uncharacterized protein</fullName>
    </submittedName>
</protein>
<name>K2N5W7_TRYCR</name>
<keyword evidence="2" id="KW-1185">Reference proteome</keyword>
<gene>
    <name evidence="1" type="ORF">MOQ_002755</name>
</gene>
<dbReference type="EMBL" id="AHKC01009275">
    <property type="protein sequence ID" value="EKF33379.1"/>
    <property type="molecule type" value="Genomic_DNA"/>
</dbReference>